<feature type="transmembrane region" description="Helical" evidence="1">
    <location>
        <begin position="32"/>
        <end position="52"/>
    </location>
</feature>
<evidence type="ECO:0000313" key="2">
    <source>
        <dbReference type="EMBL" id="SNS67246.1"/>
    </source>
</evidence>
<feature type="transmembrane region" description="Helical" evidence="1">
    <location>
        <begin position="131"/>
        <end position="150"/>
    </location>
</feature>
<evidence type="ECO:0000313" key="3">
    <source>
        <dbReference type="Proteomes" id="UP000198282"/>
    </source>
</evidence>
<dbReference type="EMBL" id="FZOD01000013">
    <property type="protein sequence ID" value="SNS67246.1"/>
    <property type="molecule type" value="Genomic_DNA"/>
</dbReference>
<feature type="transmembrane region" description="Helical" evidence="1">
    <location>
        <begin position="156"/>
        <end position="177"/>
    </location>
</feature>
<evidence type="ECO:0000256" key="1">
    <source>
        <dbReference type="SAM" id="Phobius"/>
    </source>
</evidence>
<feature type="transmembrane region" description="Helical" evidence="1">
    <location>
        <begin position="106"/>
        <end position="124"/>
    </location>
</feature>
<keyword evidence="3" id="KW-1185">Reference proteome</keyword>
<dbReference type="Proteomes" id="UP000198282">
    <property type="component" value="Unassembled WGS sequence"/>
</dbReference>
<feature type="transmembrane region" description="Helical" evidence="1">
    <location>
        <begin position="79"/>
        <end position="100"/>
    </location>
</feature>
<proteinExistence type="predicted"/>
<dbReference type="AlphaFoldDB" id="A0A239GD52"/>
<keyword evidence="1" id="KW-0812">Transmembrane</keyword>
<sequence>MQRMTGMLIGAVFGTVFVIVNAHSPLNTVVGIVLRVAASVSLACVIAMWVLAGRRGRAEGAQPAGIPGPPAARMFNRGYWLVVVAEVVLLFGGIAVFRAWERPEETNVAWIAFVVGVHFIALAPAWKHRGIILPGVILSLFGVAGLVLSATSAVEWVPFVSGVLSGVTLLAGCLFFARRGLASLSVQDRVAVVSGGDTD</sequence>
<name>A0A239GD52_9ACTN</name>
<keyword evidence="1" id="KW-1133">Transmembrane helix</keyword>
<reference evidence="2 3" key="1">
    <citation type="submission" date="2017-06" db="EMBL/GenBank/DDBJ databases">
        <authorList>
            <person name="Kim H.J."/>
            <person name="Triplett B.A."/>
        </authorList>
    </citation>
    <scope>NUCLEOTIDE SEQUENCE [LARGE SCALE GENOMIC DNA]</scope>
    <source>
        <strain evidence="2 3">CGMCC 4.2132</strain>
    </source>
</reference>
<keyword evidence="1" id="KW-0472">Membrane</keyword>
<accession>A0A239GD52</accession>
<protein>
    <submittedName>
        <fullName evidence="2">Uncharacterized protein</fullName>
    </submittedName>
</protein>
<gene>
    <name evidence="2" type="ORF">SAMN05216276_1013152</name>
</gene>
<organism evidence="2 3">
    <name type="scientific">Streptosporangium subroseum</name>
    <dbReference type="NCBI Taxonomy" id="106412"/>
    <lineage>
        <taxon>Bacteria</taxon>
        <taxon>Bacillati</taxon>
        <taxon>Actinomycetota</taxon>
        <taxon>Actinomycetes</taxon>
        <taxon>Streptosporangiales</taxon>
        <taxon>Streptosporangiaceae</taxon>
        <taxon>Streptosporangium</taxon>
    </lineage>
</organism>